<protein>
    <submittedName>
        <fullName evidence="2">Uncharacterized protein</fullName>
    </submittedName>
</protein>
<feature type="region of interest" description="Disordered" evidence="1">
    <location>
        <begin position="1"/>
        <end position="71"/>
    </location>
</feature>
<proteinExistence type="predicted"/>
<keyword evidence="3" id="KW-1185">Reference proteome</keyword>
<sequence>MTDPRDHAQRHDAGRDTPDVGGRRAEGEPRNDADDVVAVGDEVGPDANELEADNAVEEETIETVDPDNAPA</sequence>
<comment type="caution">
    <text evidence="2">The sequence shown here is derived from an EMBL/GenBank/DDBJ whole genome shotgun (WGS) entry which is preliminary data.</text>
</comment>
<feature type="compositionally biased region" description="Low complexity" evidence="1">
    <location>
        <begin position="36"/>
        <end position="47"/>
    </location>
</feature>
<name>A0A4V2EZZ2_9MICO</name>
<dbReference type="EMBL" id="SGWY01000001">
    <property type="protein sequence ID" value="RZS68180.1"/>
    <property type="molecule type" value="Genomic_DNA"/>
</dbReference>
<dbReference type="AlphaFoldDB" id="A0A4V2EZZ2"/>
<feature type="compositionally biased region" description="Basic and acidic residues" evidence="1">
    <location>
        <begin position="1"/>
        <end position="33"/>
    </location>
</feature>
<accession>A0A4V2EZZ2</accession>
<dbReference type="Proteomes" id="UP000293289">
    <property type="component" value="Unassembled WGS sequence"/>
</dbReference>
<dbReference type="RefSeq" id="WP_130351533.1">
    <property type="nucleotide sequence ID" value="NZ_SGWY01000001.1"/>
</dbReference>
<evidence type="ECO:0000313" key="3">
    <source>
        <dbReference type="Proteomes" id="UP000293289"/>
    </source>
</evidence>
<evidence type="ECO:0000256" key="1">
    <source>
        <dbReference type="SAM" id="MobiDB-lite"/>
    </source>
</evidence>
<dbReference type="OrthoDB" id="5008127at2"/>
<organism evidence="2 3">
    <name type="scientific">Agromyces ramosus</name>
    <dbReference type="NCBI Taxonomy" id="33879"/>
    <lineage>
        <taxon>Bacteria</taxon>
        <taxon>Bacillati</taxon>
        <taxon>Actinomycetota</taxon>
        <taxon>Actinomycetes</taxon>
        <taxon>Micrococcales</taxon>
        <taxon>Microbacteriaceae</taxon>
        <taxon>Agromyces</taxon>
    </lineage>
</organism>
<gene>
    <name evidence="2" type="ORF">EV187_0607</name>
</gene>
<reference evidence="2 3" key="1">
    <citation type="submission" date="2019-02" db="EMBL/GenBank/DDBJ databases">
        <title>Genomic Encyclopedia of Type Strains, Phase IV (KMG-IV): sequencing the most valuable type-strain genomes for metagenomic binning, comparative biology and taxonomic classification.</title>
        <authorList>
            <person name="Goeker M."/>
        </authorList>
    </citation>
    <scope>NUCLEOTIDE SEQUENCE [LARGE SCALE GENOMIC DNA]</scope>
    <source>
        <strain evidence="2 3">DSM 43045</strain>
    </source>
</reference>
<evidence type="ECO:0000313" key="2">
    <source>
        <dbReference type="EMBL" id="RZS68180.1"/>
    </source>
</evidence>
<feature type="compositionally biased region" description="Acidic residues" evidence="1">
    <location>
        <begin position="48"/>
        <end position="65"/>
    </location>
</feature>